<evidence type="ECO:0000256" key="6">
    <source>
        <dbReference type="SAM" id="Phobius"/>
    </source>
</evidence>
<keyword evidence="2 6" id="KW-0812">Transmembrane</keyword>
<comment type="subcellular location">
    <subcellularLocation>
        <location evidence="1">Membrane</location>
        <topology evidence="1">Multi-pass membrane protein</topology>
    </subcellularLocation>
</comment>
<evidence type="ECO:0000256" key="2">
    <source>
        <dbReference type="ARBA" id="ARBA00022692"/>
    </source>
</evidence>
<dbReference type="InterPro" id="IPR002293">
    <property type="entry name" value="AA/rel_permease1"/>
</dbReference>
<feature type="transmembrane region" description="Helical" evidence="6">
    <location>
        <begin position="443"/>
        <end position="462"/>
    </location>
</feature>
<dbReference type="Proteomes" id="UP000317648">
    <property type="component" value="Chromosome"/>
</dbReference>
<evidence type="ECO:0000256" key="3">
    <source>
        <dbReference type="ARBA" id="ARBA00022989"/>
    </source>
</evidence>
<accession>A0A518DQT2</accession>
<feature type="transmembrane region" description="Helical" evidence="6">
    <location>
        <begin position="247"/>
        <end position="269"/>
    </location>
</feature>
<feature type="compositionally biased region" description="Low complexity" evidence="5">
    <location>
        <begin position="216"/>
        <end position="233"/>
    </location>
</feature>
<feature type="transmembrane region" description="Helical" evidence="6">
    <location>
        <begin position="12"/>
        <end position="32"/>
    </location>
</feature>
<sequence>MTKNKTTTPQKQLTLFDSVCVIMGIVIGVGIFETTPFIAFMAGSPEVLLGVWLVGGLIALLGAMCYAELSTSFPRDGGDYVFLTQAYGNRTGFLFVWAEYWVIRPANIGMMAFVFATYSYEALVYLTPQALAETPTKTWSLGLAGGAILVLAGLNVLGVKTGKWTQNVFTVAKIVGLLLVIGAGLILPAFVPPVTITTAAAPAVVEPALAQPAETTPVAAATEEATPDTATGDAEPEKASWPPLDSLQLAMVLVLFTYGGWNEISYVAAEVRHPERNLWRALLLGLVGIMLIYLLTNFALIRLLGYEGLAGAKAVAGKALAPRLGPLAGAGVSLLIAVSSLGALNGMIMTGARLYYSLGAELPVFSWLGVWNARFDAPIRSITVQAIVAVLMVLSFGRYEHAFSELVRFSTPVFWFFVFMVVISLFILRHKRPDLERPFRIPFYPWAPLLFCMCCVLIFESSFKYALESQENEALWAIGWVALGAVLSRFVAEPAKV</sequence>
<dbReference type="PIRSF" id="PIRSF006060">
    <property type="entry name" value="AA_transporter"/>
    <property type="match status" value="1"/>
</dbReference>
<feature type="transmembrane region" description="Helical" evidence="6">
    <location>
        <begin position="474"/>
        <end position="492"/>
    </location>
</feature>
<feature type="region of interest" description="Disordered" evidence="5">
    <location>
        <begin position="216"/>
        <end position="240"/>
    </location>
</feature>
<keyword evidence="3 6" id="KW-1133">Transmembrane helix</keyword>
<evidence type="ECO:0000256" key="1">
    <source>
        <dbReference type="ARBA" id="ARBA00004141"/>
    </source>
</evidence>
<evidence type="ECO:0000256" key="4">
    <source>
        <dbReference type="ARBA" id="ARBA00023136"/>
    </source>
</evidence>
<evidence type="ECO:0000256" key="5">
    <source>
        <dbReference type="SAM" id="MobiDB-lite"/>
    </source>
</evidence>
<proteinExistence type="predicted"/>
<dbReference type="InterPro" id="IPR050598">
    <property type="entry name" value="AminoAcid_Transporter"/>
</dbReference>
<dbReference type="Gene3D" id="1.20.1740.10">
    <property type="entry name" value="Amino acid/polyamine transporter I"/>
    <property type="match status" value="1"/>
</dbReference>
<dbReference type="GO" id="GO:0016020">
    <property type="term" value="C:membrane"/>
    <property type="evidence" value="ECO:0007669"/>
    <property type="project" value="UniProtKB-SubCell"/>
</dbReference>
<reference evidence="7 8" key="1">
    <citation type="submission" date="2019-02" db="EMBL/GenBank/DDBJ databases">
        <title>Deep-cultivation of Planctomycetes and their phenomic and genomic characterization uncovers novel biology.</title>
        <authorList>
            <person name="Wiegand S."/>
            <person name="Jogler M."/>
            <person name="Boedeker C."/>
            <person name="Pinto D."/>
            <person name="Vollmers J."/>
            <person name="Rivas-Marin E."/>
            <person name="Kohn T."/>
            <person name="Peeters S.H."/>
            <person name="Heuer A."/>
            <person name="Rast P."/>
            <person name="Oberbeckmann S."/>
            <person name="Bunk B."/>
            <person name="Jeske O."/>
            <person name="Meyerdierks A."/>
            <person name="Storesund J.E."/>
            <person name="Kallscheuer N."/>
            <person name="Luecker S."/>
            <person name="Lage O.M."/>
            <person name="Pohl T."/>
            <person name="Merkel B.J."/>
            <person name="Hornburger P."/>
            <person name="Mueller R.-W."/>
            <person name="Bruemmer F."/>
            <person name="Labrenz M."/>
            <person name="Spormann A.M."/>
            <person name="Op den Camp H."/>
            <person name="Overmann J."/>
            <person name="Amann R."/>
            <person name="Jetten M.S.M."/>
            <person name="Mascher T."/>
            <person name="Medema M.H."/>
            <person name="Devos D.P."/>
            <person name="Kaster A.-K."/>
            <person name="Ovreas L."/>
            <person name="Rohde M."/>
            <person name="Galperin M.Y."/>
            <person name="Jogler C."/>
        </authorList>
    </citation>
    <scope>NUCLEOTIDE SEQUENCE [LARGE SCALE GENOMIC DNA]</scope>
    <source>
        <strain evidence="7 8">Pla85_3_4</strain>
    </source>
</reference>
<feature type="transmembrane region" description="Helical" evidence="6">
    <location>
        <begin position="47"/>
        <end position="67"/>
    </location>
</feature>
<feature type="transmembrane region" description="Helical" evidence="6">
    <location>
        <begin position="171"/>
        <end position="191"/>
    </location>
</feature>
<dbReference type="PANTHER" id="PTHR11785">
    <property type="entry name" value="AMINO ACID TRANSPORTER"/>
    <property type="match status" value="1"/>
</dbReference>
<dbReference type="AlphaFoldDB" id="A0A518DQT2"/>
<feature type="transmembrane region" description="Helical" evidence="6">
    <location>
        <begin position="379"/>
        <end position="397"/>
    </location>
</feature>
<evidence type="ECO:0000313" key="7">
    <source>
        <dbReference type="EMBL" id="QDU94200.1"/>
    </source>
</evidence>
<keyword evidence="8" id="KW-1185">Reference proteome</keyword>
<feature type="transmembrane region" description="Helical" evidence="6">
    <location>
        <begin position="409"/>
        <end position="428"/>
    </location>
</feature>
<dbReference type="PANTHER" id="PTHR11785:SF512">
    <property type="entry name" value="SOBREMESA, ISOFORM B"/>
    <property type="match status" value="1"/>
</dbReference>
<dbReference type="Pfam" id="PF13520">
    <property type="entry name" value="AA_permease_2"/>
    <property type="match status" value="1"/>
</dbReference>
<dbReference type="OrthoDB" id="9809628at2"/>
<organism evidence="7 8">
    <name type="scientific">Lignipirellula cremea</name>
    <dbReference type="NCBI Taxonomy" id="2528010"/>
    <lineage>
        <taxon>Bacteria</taxon>
        <taxon>Pseudomonadati</taxon>
        <taxon>Planctomycetota</taxon>
        <taxon>Planctomycetia</taxon>
        <taxon>Pirellulales</taxon>
        <taxon>Pirellulaceae</taxon>
        <taxon>Lignipirellula</taxon>
    </lineage>
</organism>
<feature type="transmembrane region" description="Helical" evidence="6">
    <location>
        <begin position="281"/>
        <end position="304"/>
    </location>
</feature>
<dbReference type="RefSeq" id="WP_145052197.1">
    <property type="nucleotide sequence ID" value="NZ_CP036433.1"/>
</dbReference>
<evidence type="ECO:0000313" key="8">
    <source>
        <dbReference type="Proteomes" id="UP000317648"/>
    </source>
</evidence>
<keyword evidence="4 6" id="KW-0472">Membrane</keyword>
<dbReference type="KEGG" id="lcre:Pla8534_19880"/>
<feature type="transmembrane region" description="Helical" evidence="6">
    <location>
        <begin position="139"/>
        <end position="159"/>
    </location>
</feature>
<protein>
    <submittedName>
        <fullName evidence="7">Serine/threonine exchanger SteT</fullName>
    </submittedName>
</protein>
<gene>
    <name evidence="7" type="primary">steT_1</name>
    <name evidence="7" type="ORF">Pla8534_19880</name>
</gene>
<feature type="transmembrane region" description="Helical" evidence="6">
    <location>
        <begin position="324"/>
        <end position="347"/>
    </location>
</feature>
<dbReference type="GO" id="GO:0015179">
    <property type="term" value="F:L-amino acid transmembrane transporter activity"/>
    <property type="evidence" value="ECO:0007669"/>
    <property type="project" value="TreeGrafter"/>
</dbReference>
<dbReference type="EMBL" id="CP036433">
    <property type="protein sequence ID" value="QDU94200.1"/>
    <property type="molecule type" value="Genomic_DNA"/>
</dbReference>
<name>A0A518DQT2_9BACT</name>